<evidence type="ECO:0000313" key="1">
    <source>
        <dbReference type="EMBL" id="MBB3940457.1"/>
    </source>
</evidence>
<dbReference type="AlphaFoldDB" id="A0A7W6FZT0"/>
<proteinExistence type="predicted"/>
<protein>
    <submittedName>
        <fullName evidence="1">Uncharacterized protein</fullName>
    </submittedName>
</protein>
<dbReference type="RefSeq" id="WP_183617054.1">
    <property type="nucleotide sequence ID" value="NZ_JACIDY010000004.1"/>
</dbReference>
<gene>
    <name evidence="1" type="ORF">GGR39_002114</name>
</gene>
<keyword evidence="2" id="KW-1185">Reference proteome</keyword>
<reference evidence="1 2" key="1">
    <citation type="submission" date="2020-08" db="EMBL/GenBank/DDBJ databases">
        <title>Genomic Encyclopedia of Type Strains, Phase IV (KMG-IV): sequencing the most valuable type-strain genomes for metagenomic binning, comparative biology and taxonomic classification.</title>
        <authorList>
            <person name="Goeker M."/>
        </authorList>
    </citation>
    <scope>NUCLEOTIDE SEQUENCE [LARGE SCALE GENOMIC DNA]</scope>
    <source>
        <strain evidence="1 2">DSM 27568</strain>
    </source>
</reference>
<dbReference type="EMBL" id="JACIDY010000004">
    <property type="protein sequence ID" value="MBB3940457.1"/>
    <property type="molecule type" value="Genomic_DNA"/>
</dbReference>
<sequence length="124" mass="13536">MTARRVKARGSRQPHDALFGEVVDAIVGHPDWVRCNGYILFIAGTCPIRRNLAILAKSDDPSLRLRLSQLIRIAALNGTHVPIRQLLLLCSNILLGDGKNGGLIRCNDAHVIAQRNDAAARVNP</sequence>
<comment type="caution">
    <text evidence="1">The sequence shown here is derived from an EMBL/GenBank/DDBJ whole genome shotgun (WGS) entry which is preliminary data.</text>
</comment>
<accession>A0A7W6FZT0</accession>
<name>A0A7W6FZT0_9SPHN</name>
<organism evidence="1 2">
    <name type="scientific">Novosphingobium fluoreni</name>
    <dbReference type="NCBI Taxonomy" id="1391222"/>
    <lineage>
        <taxon>Bacteria</taxon>
        <taxon>Pseudomonadati</taxon>
        <taxon>Pseudomonadota</taxon>
        <taxon>Alphaproteobacteria</taxon>
        <taxon>Sphingomonadales</taxon>
        <taxon>Sphingomonadaceae</taxon>
        <taxon>Novosphingobium</taxon>
    </lineage>
</organism>
<dbReference type="Proteomes" id="UP000561459">
    <property type="component" value="Unassembled WGS sequence"/>
</dbReference>
<evidence type="ECO:0000313" key="2">
    <source>
        <dbReference type="Proteomes" id="UP000561459"/>
    </source>
</evidence>